<reference evidence="7 8" key="1">
    <citation type="submission" date="2024-03" db="EMBL/GenBank/DDBJ databases">
        <authorList>
            <person name="Jo J.-H."/>
        </authorList>
    </citation>
    <scope>NUCLEOTIDE SEQUENCE [LARGE SCALE GENOMIC DNA]</scope>
    <source>
        <strain evidence="7 8">PS1R-30</strain>
    </source>
</reference>
<evidence type="ECO:0000259" key="6">
    <source>
        <dbReference type="PROSITE" id="PS50977"/>
    </source>
</evidence>
<dbReference type="SUPFAM" id="SSF48498">
    <property type="entry name" value="Tetracyclin repressor-like, C-terminal domain"/>
    <property type="match status" value="1"/>
</dbReference>
<dbReference type="InterPro" id="IPR050109">
    <property type="entry name" value="HTH-type_TetR-like_transc_reg"/>
</dbReference>
<proteinExistence type="predicted"/>
<evidence type="ECO:0000256" key="2">
    <source>
        <dbReference type="ARBA" id="ARBA00023125"/>
    </source>
</evidence>
<feature type="DNA-binding region" description="H-T-H motif" evidence="4">
    <location>
        <begin position="51"/>
        <end position="70"/>
    </location>
</feature>
<feature type="region of interest" description="Disordered" evidence="5">
    <location>
        <begin position="1"/>
        <end position="29"/>
    </location>
</feature>
<name>A0ABU8S1E6_9SPHN</name>
<dbReference type="InterPro" id="IPR009057">
    <property type="entry name" value="Homeodomain-like_sf"/>
</dbReference>
<keyword evidence="2 4" id="KW-0238">DNA-binding</keyword>
<dbReference type="InterPro" id="IPR041474">
    <property type="entry name" value="NicS_C"/>
</dbReference>
<dbReference type="Proteomes" id="UP001361239">
    <property type="component" value="Unassembled WGS sequence"/>
</dbReference>
<dbReference type="Pfam" id="PF17938">
    <property type="entry name" value="TetR_C_29"/>
    <property type="match status" value="1"/>
</dbReference>
<dbReference type="EMBL" id="JBBHJZ010000005">
    <property type="protein sequence ID" value="MEJ5979170.1"/>
    <property type="molecule type" value="Genomic_DNA"/>
</dbReference>
<dbReference type="InterPro" id="IPR001647">
    <property type="entry name" value="HTH_TetR"/>
</dbReference>
<dbReference type="PROSITE" id="PS50977">
    <property type="entry name" value="HTH_TETR_2"/>
    <property type="match status" value="1"/>
</dbReference>
<dbReference type="RefSeq" id="WP_339589103.1">
    <property type="nucleotide sequence ID" value="NZ_JBBHJZ010000005.1"/>
</dbReference>
<gene>
    <name evidence="7" type="ORF">WG901_21130</name>
</gene>
<dbReference type="Pfam" id="PF00440">
    <property type="entry name" value="TetR_N"/>
    <property type="match status" value="1"/>
</dbReference>
<dbReference type="SUPFAM" id="SSF46689">
    <property type="entry name" value="Homeodomain-like"/>
    <property type="match status" value="1"/>
</dbReference>
<sequence length="227" mass="24872">MQAGSKSAGGASEKRGRGRPARPALDTQETRDGLLEAAIRLFARHGFEAVSTGDIAKAAGLTQSMVHYHFGSKDKIWRAAVTRLMRRRGPMFAPTRLEHAPLDPVAKLELLIRNLAAANAAEPDYARIVMQESIADSDRLQWLIEEFIAPGFKVFDDAIREAQERGLIRDLPLHDLTNIVTSTVSLTFSLGPLVQKLYDVDMGSEGYLSSLSSSIVDVLFAGLKTRP</sequence>
<evidence type="ECO:0000256" key="1">
    <source>
        <dbReference type="ARBA" id="ARBA00023015"/>
    </source>
</evidence>
<organism evidence="7 8">
    <name type="scientific">Novosphingobium anseongense</name>
    <dbReference type="NCBI Taxonomy" id="3133436"/>
    <lineage>
        <taxon>Bacteria</taxon>
        <taxon>Pseudomonadati</taxon>
        <taxon>Pseudomonadota</taxon>
        <taxon>Alphaproteobacteria</taxon>
        <taxon>Sphingomonadales</taxon>
        <taxon>Sphingomonadaceae</taxon>
        <taxon>Novosphingobium</taxon>
    </lineage>
</organism>
<dbReference type="PANTHER" id="PTHR30055">
    <property type="entry name" value="HTH-TYPE TRANSCRIPTIONAL REGULATOR RUTR"/>
    <property type="match status" value="1"/>
</dbReference>
<dbReference type="InterPro" id="IPR036271">
    <property type="entry name" value="Tet_transcr_reg_TetR-rel_C_sf"/>
</dbReference>
<dbReference type="PANTHER" id="PTHR30055:SF234">
    <property type="entry name" value="HTH-TYPE TRANSCRIPTIONAL REGULATOR BETI"/>
    <property type="match status" value="1"/>
</dbReference>
<keyword evidence="8" id="KW-1185">Reference proteome</keyword>
<keyword evidence="1" id="KW-0805">Transcription regulation</keyword>
<protein>
    <submittedName>
        <fullName evidence="7">TetR/AcrR family transcriptional regulator</fullName>
    </submittedName>
</protein>
<accession>A0ABU8S1E6</accession>
<dbReference type="Gene3D" id="1.10.357.10">
    <property type="entry name" value="Tetracycline Repressor, domain 2"/>
    <property type="match status" value="1"/>
</dbReference>
<keyword evidence="3" id="KW-0804">Transcription</keyword>
<evidence type="ECO:0000256" key="4">
    <source>
        <dbReference type="PROSITE-ProRule" id="PRU00335"/>
    </source>
</evidence>
<evidence type="ECO:0000256" key="3">
    <source>
        <dbReference type="ARBA" id="ARBA00023163"/>
    </source>
</evidence>
<feature type="domain" description="HTH tetR-type" evidence="6">
    <location>
        <begin position="28"/>
        <end position="88"/>
    </location>
</feature>
<comment type="caution">
    <text evidence="7">The sequence shown here is derived from an EMBL/GenBank/DDBJ whole genome shotgun (WGS) entry which is preliminary data.</text>
</comment>
<dbReference type="PRINTS" id="PR00455">
    <property type="entry name" value="HTHTETR"/>
</dbReference>
<evidence type="ECO:0000313" key="7">
    <source>
        <dbReference type="EMBL" id="MEJ5979170.1"/>
    </source>
</evidence>
<evidence type="ECO:0000313" key="8">
    <source>
        <dbReference type="Proteomes" id="UP001361239"/>
    </source>
</evidence>
<evidence type="ECO:0000256" key="5">
    <source>
        <dbReference type="SAM" id="MobiDB-lite"/>
    </source>
</evidence>